<proteinExistence type="predicted"/>
<feature type="domain" description="Tetratricopeptide repeat protein 5 OB fold" evidence="2">
    <location>
        <begin position="307"/>
        <end position="416"/>
    </location>
</feature>
<dbReference type="EnsemblPlants" id="Pp3c22_2590V3.2">
    <property type="protein sequence ID" value="Pp3c22_2590V3.2"/>
    <property type="gene ID" value="Pp3c22_2590"/>
</dbReference>
<keyword evidence="1" id="KW-0802">TPR repeat</keyword>
<dbReference type="Gramene" id="Pp3c22_2590V3.1">
    <property type="protein sequence ID" value="Pp3c22_2590V3.1"/>
    <property type="gene ID" value="Pp3c22_2590"/>
</dbReference>
<dbReference type="InterPro" id="IPR011990">
    <property type="entry name" value="TPR-like_helical_dom_sf"/>
</dbReference>
<feature type="repeat" description="TPR" evidence="1">
    <location>
        <begin position="107"/>
        <end position="140"/>
    </location>
</feature>
<gene>
    <name evidence="4" type="primary">LOC112275037</name>
    <name evidence="3" type="ORF">PHYPA_026623</name>
</gene>
<evidence type="ECO:0000259" key="2">
    <source>
        <dbReference type="Pfam" id="PF16669"/>
    </source>
</evidence>
<dbReference type="InterPro" id="IPR019734">
    <property type="entry name" value="TPR_rpt"/>
</dbReference>
<dbReference type="SUPFAM" id="SSF48452">
    <property type="entry name" value="TPR-like"/>
    <property type="match status" value="1"/>
</dbReference>
<dbReference type="PaxDb" id="3218-PP1S162_4V6.1"/>
<dbReference type="OrthoDB" id="423589at2759"/>
<sequence>MGVDNKIAEAVECKDPMDTVLQSIDSLYLVRDTFFPLDPTIKKGRLDNLMRDLLVVLHDISSDCRKHPQRRAQWEYLRGKVLDVGPDYCKEAEEHLSKSVKLDPSMVDAWCCLGNCFWKKGDLTQAKNCFNIALSKGPNKKALQQLSMLERRIGKGSADEAETVEESILHAKQAVSLDIKDGQSWYTLGNAYLTSFFVSGAWDRNKLHQSLKAYQNAEKDEMASANPDLHFNSATVHQYLEDYERALRGFEAASIRDPGLHADRELNKLVNLLSKLEDLIINKGRLKAKRLSIILSSLSANASLGAYRQVSLEQLKEGFNKGMALQAKMLQAISHDNSVPLFYLLADRETNCFALSVYALRDGAIKEGITITLLEPFFHEVNVTWKDKVYRYNVIRVDLPQQLLLNGQPPLVQDAVCSTLQAENIPP</sequence>
<dbReference type="AlphaFoldDB" id="A0A2K1IM04"/>
<protein>
    <recommendedName>
        <fullName evidence="2">Tetratricopeptide repeat protein 5 OB fold domain-containing protein</fullName>
    </recommendedName>
</protein>
<dbReference type="EMBL" id="ABEU02000022">
    <property type="protein sequence ID" value="PNR30307.1"/>
    <property type="molecule type" value="Genomic_DNA"/>
</dbReference>
<dbReference type="Proteomes" id="UP000006727">
    <property type="component" value="Chromosome 22"/>
</dbReference>
<dbReference type="GeneID" id="112275037"/>
<dbReference type="Gramene" id="Pp3c22_2590V3.2">
    <property type="protein sequence ID" value="Pp3c22_2590V3.2"/>
    <property type="gene ID" value="Pp3c22_2590"/>
</dbReference>
<dbReference type="Pfam" id="PF16669">
    <property type="entry name" value="TTC5_OB"/>
    <property type="match status" value="1"/>
</dbReference>
<reference evidence="3 5" key="2">
    <citation type="journal article" date="2018" name="Plant J.">
        <title>The Physcomitrella patens chromosome-scale assembly reveals moss genome structure and evolution.</title>
        <authorList>
            <person name="Lang D."/>
            <person name="Ullrich K.K."/>
            <person name="Murat F."/>
            <person name="Fuchs J."/>
            <person name="Jenkins J."/>
            <person name="Haas F.B."/>
            <person name="Piednoel M."/>
            <person name="Gundlach H."/>
            <person name="Van Bel M."/>
            <person name="Meyberg R."/>
            <person name="Vives C."/>
            <person name="Morata J."/>
            <person name="Symeonidi A."/>
            <person name="Hiss M."/>
            <person name="Muchero W."/>
            <person name="Kamisugi Y."/>
            <person name="Saleh O."/>
            <person name="Blanc G."/>
            <person name="Decker E.L."/>
            <person name="van Gessel N."/>
            <person name="Grimwood J."/>
            <person name="Hayes R.D."/>
            <person name="Graham S.W."/>
            <person name="Gunter L.E."/>
            <person name="McDaniel S.F."/>
            <person name="Hoernstein S.N.W."/>
            <person name="Larsson A."/>
            <person name="Li F.W."/>
            <person name="Perroud P.F."/>
            <person name="Phillips J."/>
            <person name="Ranjan P."/>
            <person name="Rokshar D.S."/>
            <person name="Rothfels C.J."/>
            <person name="Schneider L."/>
            <person name="Shu S."/>
            <person name="Stevenson D.W."/>
            <person name="Thummler F."/>
            <person name="Tillich M."/>
            <person name="Villarreal Aguilar J.C."/>
            <person name="Widiez T."/>
            <person name="Wong G.K."/>
            <person name="Wymore A."/>
            <person name="Zhang Y."/>
            <person name="Zimmer A.D."/>
            <person name="Quatrano R.S."/>
            <person name="Mayer K.F.X."/>
            <person name="Goodstein D."/>
            <person name="Casacuberta J.M."/>
            <person name="Vandepoele K."/>
            <person name="Reski R."/>
            <person name="Cuming A.C."/>
            <person name="Tuskan G.A."/>
            <person name="Maumus F."/>
            <person name="Salse J."/>
            <person name="Schmutz J."/>
            <person name="Rensing S.A."/>
        </authorList>
    </citation>
    <scope>NUCLEOTIDE SEQUENCE [LARGE SCALE GENOMIC DNA]</scope>
    <source>
        <strain evidence="4 5">cv. Gransden 2004</strain>
    </source>
</reference>
<dbReference type="Gene3D" id="1.25.40.10">
    <property type="entry name" value="Tetratricopeptide repeat domain"/>
    <property type="match status" value="1"/>
</dbReference>
<dbReference type="EnsemblPlants" id="Pp3c22_2590V3.1">
    <property type="protein sequence ID" value="Pp3c22_2590V3.1"/>
    <property type="gene ID" value="Pp3c22_2590"/>
</dbReference>
<dbReference type="PANTHER" id="PTHR26312">
    <property type="entry name" value="TETRATRICOPEPTIDE REPEAT PROTEIN 5"/>
    <property type="match status" value="1"/>
</dbReference>
<dbReference type="KEGG" id="ppp:112275037"/>
<keyword evidence="5" id="KW-1185">Reference proteome</keyword>
<dbReference type="Gene3D" id="2.40.50.550">
    <property type="match status" value="1"/>
</dbReference>
<dbReference type="PANTHER" id="PTHR26312:SF194">
    <property type="entry name" value="OS01G0506200 PROTEIN"/>
    <property type="match status" value="1"/>
</dbReference>
<evidence type="ECO:0000313" key="3">
    <source>
        <dbReference type="EMBL" id="PNR30307.1"/>
    </source>
</evidence>
<name>A0A2K1IM04_PHYPA</name>
<evidence type="ECO:0000313" key="5">
    <source>
        <dbReference type="Proteomes" id="UP000006727"/>
    </source>
</evidence>
<dbReference type="InterPro" id="IPR032076">
    <property type="entry name" value="TTC5_OB"/>
</dbReference>
<evidence type="ECO:0000313" key="4">
    <source>
        <dbReference type="EnsemblPlants" id="Pp3c22_2590V3.1"/>
    </source>
</evidence>
<dbReference type="SMART" id="SM00028">
    <property type="entry name" value="TPR"/>
    <property type="match status" value="2"/>
</dbReference>
<reference evidence="4" key="3">
    <citation type="submission" date="2020-12" db="UniProtKB">
        <authorList>
            <consortium name="EnsemblPlants"/>
        </authorList>
    </citation>
    <scope>IDENTIFICATION</scope>
</reference>
<dbReference type="STRING" id="3218.A0A2K1IM04"/>
<dbReference type="PROSITE" id="PS50005">
    <property type="entry name" value="TPR"/>
    <property type="match status" value="1"/>
</dbReference>
<accession>A0A2K1IM04</accession>
<dbReference type="RefSeq" id="XP_024360736.1">
    <property type="nucleotide sequence ID" value="XM_024504968.2"/>
</dbReference>
<reference evidence="3 5" key="1">
    <citation type="journal article" date="2008" name="Science">
        <title>The Physcomitrella genome reveals evolutionary insights into the conquest of land by plants.</title>
        <authorList>
            <person name="Rensing S."/>
            <person name="Lang D."/>
            <person name="Zimmer A."/>
            <person name="Terry A."/>
            <person name="Salamov A."/>
            <person name="Shapiro H."/>
            <person name="Nishiyama T."/>
            <person name="Perroud P.-F."/>
            <person name="Lindquist E."/>
            <person name="Kamisugi Y."/>
            <person name="Tanahashi T."/>
            <person name="Sakakibara K."/>
            <person name="Fujita T."/>
            <person name="Oishi K."/>
            <person name="Shin-I T."/>
            <person name="Kuroki Y."/>
            <person name="Toyoda A."/>
            <person name="Suzuki Y."/>
            <person name="Hashimoto A."/>
            <person name="Yamaguchi K."/>
            <person name="Sugano A."/>
            <person name="Kohara Y."/>
            <person name="Fujiyama A."/>
            <person name="Anterola A."/>
            <person name="Aoki S."/>
            <person name="Ashton N."/>
            <person name="Barbazuk W.B."/>
            <person name="Barker E."/>
            <person name="Bennetzen J."/>
            <person name="Bezanilla M."/>
            <person name="Blankenship R."/>
            <person name="Cho S.H."/>
            <person name="Dutcher S."/>
            <person name="Estelle M."/>
            <person name="Fawcett J.A."/>
            <person name="Gundlach H."/>
            <person name="Hanada K."/>
            <person name="Heyl A."/>
            <person name="Hicks K.A."/>
            <person name="Hugh J."/>
            <person name="Lohr M."/>
            <person name="Mayer K."/>
            <person name="Melkozernov A."/>
            <person name="Murata T."/>
            <person name="Nelson D."/>
            <person name="Pils B."/>
            <person name="Prigge M."/>
            <person name="Reiss B."/>
            <person name="Renner T."/>
            <person name="Rombauts S."/>
            <person name="Rushton P."/>
            <person name="Sanderfoot A."/>
            <person name="Schween G."/>
            <person name="Shiu S.-H."/>
            <person name="Stueber K."/>
            <person name="Theodoulou F.L."/>
            <person name="Tu H."/>
            <person name="Van de Peer Y."/>
            <person name="Verrier P.J."/>
            <person name="Waters E."/>
            <person name="Wood A."/>
            <person name="Yang L."/>
            <person name="Cove D."/>
            <person name="Cuming A."/>
            <person name="Hasebe M."/>
            <person name="Lucas S."/>
            <person name="Mishler D.B."/>
            <person name="Reski R."/>
            <person name="Grigoriev I."/>
            <person name="Quatrano R.S."/>
            <person name="Boore J.L."/>
        </authorList>
    </citation>
    <scope>NUCLEOTIDE SEQUENCE [LARGE SCALE GENOMIC DNA]</scope>
    <source>
        <strain evidence="4 5">cv. Gransden 2004</strain>
    </source>
</reference>
<dbReference type="InterPro" id="IPR038645">
    <property type="entry name" value="TTC5_OB_sf"/>
</dbReference>
<organism evidence="3">
    <name type="scientific">Physcomitrium patens</name>
    <name type="common">Spreading-leaved earth moss</name>
    <name type="synonym">Physcomitrella patens</name>
    <dbReference type="NCBI Taxonomy" id="3218"/>
    <lineage>
        <taxon>Eukaryota</taxon>
        <taxon>Viridiplantae</taxon>
        <taxon>Streptophyta</taxon>
        <taxon>Embryophyta</taxon>
        <taxon>Bryophyta</taxon>
        <taxon>Bryophytina</taxon>
        <taxon>Bryopsida</taxon>
        <taxon>Funariidae</taxon>
        <taxon>Funariales</taxon>
        <taxon>Funariaceae</taxon>
        <taxon>Physcomitrium</taxon>
    </lineage>
</organism>
<evidence type="ECO:0000256" key="1">
    <source>
        <dbReference type="PROSITE-ProRule" id="PRU00339"/>
    </source>
</evidence>